<evidence type="ECO:0000313" key="13">
    <source>
        <dbReference type="Proteomes" id="UP000029067"/>
    </source>
</evidence>
<evidence type="ECO:0000256" key="9">
    <source>
        <dbReference type="SAM" id="Phobius"/>
    </source>
</evidence>
<feature type="transmembrane region" description="Helical" evidence="9">
    <location>
        <begin position="66"/>
        <end position="83"/>
    </location>
</feature>
<evidence type="ECO:0000256" key="8">
    <source>
        <dbReference type="ARBA" id="ARBA00023136"/>
    </source>
</evidence>
<dbReference type="InterPro" id="IPR011527">
    <property type="entry name" value="ABC1_TM_dom"/>
</dbReference>
<evidence type="ECO:0000259" key="11">
    <source>
        <dbReference type="PROSITE" id="PS50929"/>
    </source>
</evidence>
<sequence>MVDKRLFSLVPGARRLVLAKILWLWIGLLADIALAVSMVVLVTPMITFRSVDAGLASIGLDASLNRLVAALAFVAIAAIRFLAHHFATRCGTEAAERVKLGLRNELYRKMVDLGPSYRQHVRTADVVQLTGEGVDQVQSFFESFLPQLGYAILAPLTLFAVIAPLNMPTAVTLLVCAPLIILIVGAVAMSAAKMFRKYWGKYTDMGSVFLDDLQGLETLKTFDADGRAAERMDGQAEDFRVMTMRVLQIQLRSLTAMDVVAYGGAAAGIGVALWQLVHGGTTHFATSNALLASFNGPAVGFAAVLFVILMSVDFFLPLRQLGSFFHVAMNGMTSSKRIFALLDLPAARHGSEELPAGARAVGVSISDLGFAYPDADRQALDGVTLELPANSLTAIVGESGSGKSTLGALIAGELDGYSGSLAFCTAAGAQQVSDLSEHALTDAVAIVSARSHLFAGTLRDNLLMARPDADDADLRRALDQAHILDFVESQERELDMPIEQDAANLSGGQRQRIAVARALLRRAPIMVFDEATSSVDAASEQLIMQTVHELTEQAAVVLVTHRLADAVGADSIAVFDHGRCVETGSHQELMDADGQYAAMFRAQAVVEDVHRREEHAGITYAKGVTVAAKPFAAADLRAAAAGDAATVDTAQPSSADKPTMTSMQVIGRLLGQVGHLRPLMVIACIFGVLGHVSATFLPVFGTMALFAALGQPAWGLSVGWAVTLMAVCALIRGIMRYCEQYMNHNLAFRLLALFRSGMFAALRRLAPAKLAGKGKGDLISMVTTDVELLEIFFAHTISPTVIAISTTLIYAVALLFLSPWFAVLLVVAHLLIGVMVPRFFAGALRGVGDDIRQESAALDDDMLDDMRGLEQIIRFGQGAARLARIDARSRALWRQRVRLSLRNGLFGGIDHVIVVLVSGLGVWLALAVGAADPGLRAGSVVALVLLVSSFGPTLALSALPASLTQTFASARRLFGLMDEAPAVTETGTLEPEYDGMAMRDVTFSYGSGSADGAPVLEHVSLDVPLSGILGVQGPSGRGKSTTLKLLMRYWDPQSGAVEMSGDPLPDVDAHHRRRVQTMMSQETVLFDGSIADNLRVAKVDASEGEMRSALGKASVLGLVDSLPDGLETPVGELGGRLSEGERQRIGLARMFLRDADLYLFDEPTSRLDSLNEAYILQSINGLVAERGAAVVLVSHRASTMRIADDVVQM</sequence>
<feature type="transmembrane region" description="Helical" evidence="9">
    <location>
        <begin position="940"/>
        <end position="963"/>
    </location>
</feature>
<feature type="transmembrane region" description="Helical" evidence="9">
    <location>
        <begin position="808"/>
        <end position="836"/>
    </location>
</feature>
<keyword evidence="5" id="KW-0547">Nucleotide-binding</keyword>
<dbReference type="FunFam" id="3.40.50.300:FF:000854">
    <property type="entry name" value="Multidrug ABC transporter ATP-binding protein"/>
    <property type="match status" value="1"/>
</dbReference>
<evidence type="ECO:0000256" key="1">
    <source>
        <dbReference type="ARBA" id="ARBA00004651"/>
    </source>
</evidence>
<dbReference type="GO" id="GO:0016887">
    <property type="term" value="F:ATP hydrolysis activity"/>
    <property type="evidence" value="ECO:0007669"/>
    <property type="project" value="InterPro"/>
</dbReference>
<comment type="subcellular location">
    <subcellularLocation>
        <location evidence="1">Cell membrane</location>
        <topology evidence="1">Multi-pass membrane protein</topology>
    </subcellularLocation>
</comment>
<evidence type="ECO:0000256" key="7">
    <source>
        <dbReference type="ARBA" id="ARBA00022989"/>
    </source>
</evidence>
<evidence type="ECO:0000259" key="10">
    <source>
        <dbReference type="PROSITE" id="PS50893"/>
    </source>
</evidence>
<feature type="domain" description="ABC transporter" evidence="10">
    <location>
        <begin position="363"/>
        <end position="602"/>
    </location>
</feature>
<organism evidence="12 13">
    <name type="scientific">Bifidobacterium cuniculi</name>
    <dbReference type="NCBI Taxonomy" id="1688"/>
    <lineage>
        <taxon>Bacteria</taxon>
        <taxon>Bacillati</taxon>
        <taxon>Actinomycetota</taxon>
        <taxon>Actinomycetes</taxon>
        <taxon>Bifidobacteriales</taxon>
        <taxon>Bifidobacteriaceae</taxon>
        <taxon>Bifidobacterium</taxon>
    </lineage>
</organism>
<gene>
    <name evidence="12" type="ORF">BCUN_2144</name>
</gene>
<feature type="transmembrane region" description="Helical" evidence="9">
    <location>
        <begin position="148"/>
        <end position="165"/>
    </location>
</feature>
<dbReference type="eggNOG" id="COG1132">
    <property type="taxonomic scope" value="Bacteria"/>
</dbReference>
<feature type="transmembrane region" description="Helical" evidence="9">
    <location>
        <begin position="21"/>
        <end position="46"/>
    </location>
</feature>
<dbReference type="GO" id="GO:0005524">
    <property type="term" value="F:ATP binding"/>
    <property type="evidence" value="ECO:0007669"/>
    <property type="project" value="UniProtKB-KW"/>
</dbReference>
<dbReference type="Pfam" id="PF00005">
    <property type="entry name" value="ABC_tran"/>
    <property type="match status" value="2"/>
</dbReference>
<feature type="domain" description="ABC transporter" evidence="10">
    <location>
        <begin position="996"/>
        <end position="1209"/>
    </location>
</feature>
<dbReference type="PANTHER" id="PTHR24221">
    <property type="entry name" value="ATP-BINDING CASSETTE SUB-FAMILY B"/>
    <property type="match status" value="1"/>
</dbReference>
<keyword evidence="7 9" id="KW-1133">Transmembrane helix</keyword>
<dbReference type="OrthoDB" id="9806127at2"/>
<dbReference type="SMART" id="SM00382">
    <property type="entry name" value="AAA"/>
    <property type="match status" value="2"/>
</dbReference>
<dbReference type="SUPFAM" id="SSF90123">
    <property type="entry name" value="ABC transporter transmembrane region"/>
    <property type="match status" value="2"/>
</dbReference>
<accession>A0A087AEV0</accession>
<feature type="domain" description="ABC transmembrane type-1" evidence="11">
    <location>
        <begin position="33"/>
        <end position="330"/>
    </location>
</feature>
<feature type="transmembrane region" description="Helical" evidence="9">
    <location>
        <begin position="713"/>
        <end position="734"/>
    </location>
</feature>
<keyword evidence="8 9" id="KW-0472">Membrane</keyword>
<feature type="transmembrane region" description="Helical" evidence="9">
    <location>
        <begin position="297"/>
        <end position="316"/>
    </location>
</feature>
<dbReference type="PROSITE" id="PS50893">
    <property type="entry name" value="ABC_TRANSPORTER_2"/>
    <property type="match status" value="2"/>
</dbReference>
<dbReference type="PROSITE" id="PS00211">
    <property type="entry name" value="ABC_TRANSPORTER_1"/>
    <property type="match status" value="1"/>
</dbReference>
<keyword evidence="12" id="KW-0378">Hydrolase</keyword>
<dbReference type="eggNOG" id="COG4988">
    <property type="taxonomic scope" value="Bacteria"/>
</dbReference>
<reference evidence="12 13" key="1">
    <citation type="submission" date="2014-03" db="EMBL/GenBank/DDBJ databases">
        <title>Genomics of Bifidobacteria.</title>
        <authorList>
            <person name="Ventura M."/>
            <person name="Milani C."/>
            <person name="Lugli G.A."/>
        </authorList>
    </citation>
    <scope>NUCLEOTIDE SEQUENCE [LARGE SCALE GENOMIC DNA]</scope>
    <source>
        <strain evidence="12 13">LMG 10738</strain>
    </source>
</reference>
<feature type="transmembrane region" description="Helical" evidence="9">
    <location>
        <begin position="171"/>
        <end position="192"/>
    </location>
</feature>
<dbReference type="InterPro" id="IPR039421">
    <property type="entry name" value="Type_1_exporter"/>
</dbReference>
<evidence type="ECO:0000256" key="5">
    <source>
        <dbReference type="ARBA" id="ARBA00022741"/>
    </source>
</evidence>
<evidence type="ECO:0000256" key="2">
    <source>
        <dbReference type="ARBA" id="ARBA00022448"/>
    </source>
</evidence>
<dbReference type="AlphaFoldDB" id="A0A087AEV0"/>
<dbReference type="InterPro" id="IPR003593">
    <property type="entry name" value="AAA+_ATPase"/>
</dbReference>
<proteinExistence type="predicted"/>
<keyword evidence="2" id="KW-0813">Transport</keyword>
<dbReference type="Proteomes" id="UP000029067">
    <property type="component" value="Unassembled WGS sequence"/>
</dbReference>
<feature type="domain" description="ABC transmembrane type-1" evidence="11">
    <location>
        <begin position="681"/>
        <end position="950"/>
    </location>
</feature>
<feature type="transmembrane region" description="Helical" evidence="9">
    <location>
        <begin position="679"/>
        <end position="707"/>
    </location>
</feature>
<keyword evidence="4 9" id="KW-0812">Transmembrane</keyword>
<evidence type="ECO:0000256" key="6">
    <source>
        <dbReference type="ARBA" id="ARBA00022840"/>
    </source>
</evidence>
<dbReference type="SUPFAM" id="SSF52540">
    <property type="entry name" value="P-loop containing nucleoside triphosphate hydrolases"/>
    <property type="match status" value="2"/>
</dbReference>
<dbReference type="RefSeq" id="WP_033516415.1">
    <property type="nucleotide sequence ID" value="NZ_JGYV01000034.1"/>
</dbReference>
<feature type="transmembrane region" description="Helical" evidence="9">
    <location>
        <begin position="259"/>
        <end position="277"/>
    </location>
</feature>
<keyword evidence="3" id="KW-1003">Cell membrane</keyword>
<feature type="transmembrane region" description="Helical" evidence="9">
    <location>
        <begin position="904"/>
        <end position="928"/>
    </location>
</feature>
<name>A0A087AEV0_9BIFI</name>
<dbReference type="EMBL" id="JGYV01000034">
    <property type="protein sequence ID" value="KFI57300.1"/>
    <property type="molecule type" value="Genomic_DNA"/>
</dbReference>
<dbReference type="PANTHER" id="PTHR24221:SF590">
    <property type="entry name" value="COMPONENT LINKED WITH THE ASSEMBLY OF CYTOCHROME' TRANSPORT TRANSMEMBRANE ATP-BINDING PROTEIN ABC TRANSPORTER CYDD-RELATED"/>
    <property type="match status" value="1"/>
</dbReference>
<comment type="caution">
    <text evidence="12">The sequence shown here is derived from an EMBL/GenBank/DDBJ whole genome shotgun (WGS) entry which is preliminary data.</text>
</comment>
<dbReference type="InterPro" id="IPR003439">
    <property type="entry name" value="ABC_transporter-like_ATP-bd"/>
</dbReference>
<dbReference type="InterPro" id="IPR017871">
    <property type="entry name" value="ABC_transporter-like_CS"/>
</dbReference>
<dbReference type="Gene3D" id="1.20.1560.10">
    <property type="entry name" value="ABC transporter type 1, transmembrane domain"/>
    <property type="match status" value="2"/>
</dbReference>
<dbReference type="InterPro" id="IPR036640">
    <property type="entry name" value="ABC1_TM_sf"/>
</dbReference>
<keyword evidence="13" id="KW-1185">Reference proteome</keyword>
<dbReference type="STRING" id="1688.BCUN_2144"/>
<dbReference type="GO" id="GO:0005886">
    <property type="term" value="C:plasma membrane"/>
    <property type="evidence" value="ECO:0007669"/>
    <property type="project" value="UniProtKB-SubCell"/>
</dbReference>
<dbReference type="Gene3D" id="3.40.50.300">
    <property type="entry name" value="P-loop containing nucleotide triphosphate hydrolases"/>
    <property type="match status" value="2"/>
</dbReference>
<dbReference type="EC" id="3.6.3.44" evidence="12"/>
<dbReference type="InterPro" id="IPR027417">
    <property type="entry name" value="P-loop_NTPase"/>
</dbReference>
<dbReference type="Pfam" id="PF00664">
    <property type="entry name" value="ABC_membrane"/>
    <property type="match status" value="2"/>
</dbReference>
<dbReference type="GO" id="GO:0140359">
    <property type="term" value="F:ABC-type transporter activity"/>
    <property type="evidence" value="ECO:0007669"/>
    <property type="project" value="InterPro"/>
</dbReference>
<dbReference type="PROSITE" id="PS50929">
    <property type="entry name" value="ABC_TM1F"/>
    <property type="match status" value="2"/>
</dbReference>
<evidence type="ECO:0000256" key="4">
    <source>
        <dbReference type="ARBA" id="ARBA00022692"/>
    </source>
</evidence>
<keyword evidence="6" id="KW-0067">ATP-binding</keyword>
<evidence type="ECO:0000256" key="3">
    <source>
        <dbReference type="ARBA" id="ARBA00022475"/>
    </source>
</evidence>
<protein>
    <submittedName>
        <fullName evidence="12">Multidrug ABC transporter ATPase/permease</fullName>
        <ecNumber evidence="12">3.6.3.44</ecNumber>
    </submittedName>
</protein>
<evidence type="ECO:0000313" key="12">
    <source>
        <dbReference type="EMBL" id="KFI57300.1"/>
    </source>
</evidence>